<gene>
    <name evidence="1" type="ORF">SAMN02745124_00189</name>
</gene>
<dbReference type="STRING" id="1121409.SAMN02745124_00189"/>
<evidence type="ECO:0000313" key="1">
    <source>
        <dbReference type="EMBL" id="SHH34152.1"/>
    </source>
</evidence>
<proteinExistence type="predicted"/>
<dbReference type="AlphaFoldDB" id="A0A1M5S695"/>
<protein>
    <submittedName>
        <fullName evidence="1">Uncharacterized protein</fullName>
    </submittedName>
</protein>
<dbReference type="EMBL" id="FQXS01000001">
    <property type="protein sequence ID" value="SHH34152.1"/>
    <property type="molecule type" value="Genomic_DNA"/>
</dbReference>
<dbReference type="RefSeq" id="WP_073372953.1">
    <property type="nucleotide sequence ID" value="NZ_FQXS01000001.1"/>
</dbReference>
<accession>A0A1M5S695</accession>
<keyword evidence="2" id="KW-1185">Reference proteome</keyword>
<organism evidence="1 2">
    <name type="scientific">Desulfofustis glycolicus DSM 9705</name>
    <dbReference type="NCBI Taxonomy" id="1121409"/>
    <lineage>
        <taxon>Bacteria</taxon>
        <taxon>Pseudomonadati</taxon>
        <taxon>Thermodesulfobacteriota</taxon>
        <taxon>Desulfobulbia</taxon>
        <taxon>Desulfobulbales</taxon>
        <taxon>Desulfocapsaceae</taxon>
        <taxon>Desulfofustis</taxon>
    </lineage>
</organism>
<dbReference type="Proteomes" id="UP000184139">
    <property type="component" value="Unassembled WGS sequence"/>
</dbReference>
<reference evidence="1 2" key="1">
    <citation type="submission" date="2016-11" db="EMBL/GenBank/DDBJ databases">
        <authorList>
            <person name="Jaros S."/>
            <person name="Januszkiewicz K."/>
            <person name="Wedrychowicz H."/>
        </authorList>
    </citation>
    <scope>NUCLEOTIDE SEQUENCE [LARGE SCALE GENOMIC DNA]</scope>
    <source>
        <strain evidence="1 2">DSM 9705</strain>
    </source>
</reference>
<name>A0A1M5S695_9BACT</name>
<evidence type="ECO:0000313" key="2">
    <source>
        <dbReference type="Proteomes" id="UP000184139"/>
    </source>
</evidence>
<dbReference type="OrthoDB" id="5456735at2"/>
<sequence length="139" mass="15929">MVKQLNLFDRKSFNITRELKECMAQVVADSGRSRAEFLDLMNRLADRFGVRLVKGNGNHLRMATFEKWLNPNDHEHIPSPSALAIFSEIGASSLPLQVLAAPIGCRVIDEKDIKLLLWAKEYHRIRESRAKMRKLEADL</sequence>